<evidence type="ECO:0000256" key="2">
    <source>
        <dbReference type="PROSITE-ProRule" id="PRU00176"/>
    </source>
</evidence>
<sequence length="120" mass="13366">MSSNNKLYVGNLSPSVEENVLSELINERSGCFPASILVKGAGYAFVECPDPEMAEKIKTSLNGFPFMGSQLIVQDSLPRPRSDPSFSRLNCIWMQEWFEEFTRPEREGCLLFNGEAGPAI</sequence>
<comment type="caution">
    <text evidence="4">The sequence shown here is derived from an EMBL/GenBank/DDBJ whole genome shotgun (WGS) entry which is preliminary data.</text>
</comment>
<dbReference type="InterPro" id="IPR000504">
    <property type="entry name" value="RRM_dom"/>
</dbReference>
<keyword evidence="5" id="KW-1185">Reference proteome</keyword>
<gene>
    <name evidence="4" type="ORF">HNY73_000757</name>
</gene>
<protein>
    <submittedName>
        <fullName evidence="4">Insulin-like growth factor 2 mRNA-binding</fullName>
    </submittedName>
</protein>
<dbReference type="InterPro" id="IPR035979">
    <property type="entry name" value="RBD_domain_sf"/>
</dbReference>
<dbReference type="InterPro" id="IPR012677">
    <property type="entry name" value="Nucleotide-bd_a/b_plait_sf"/>
</dbReference>
<reference evidence="4" key="2">
    <citation type="submission" date="2020-06" db="EMBL/GenBank/DDBJ databases">
        <authorList>
            <person name="Sheffer M."/>
        </authorList>
    </citation>
    <scope>NUCLEOTIDE SEQUENCE</scope>
</reference>
<dbReference type="SMART" id="SM00360">
    <property type="entry name" value="RRM"/>
    <property type="match status" value="1"/>
</dbReference>
<evidence type="ECO:0000259" key="3">
    <source>
        <dbReference type="PROSITE" id="PS50102"/>
    </source>
</evidence>
<evidence type="ECO:0000256" key="1">
    <source>
        <dbReference type="ARBA" id="ARBA00022884"/>
    </source>
</evidence>
<dbReference type="SUPFAM" id="SSF54928">
    <property type="entry name" value="RNA-binding domain, RBD"/>
    <property type="match status" value="1"/>
</dbReference>
<proteinExistence type="predicted"/>
<dbReference type="EMBL" id="JABXBU010000001">
    <property type="protein sequence ID" value="KAF8796376.1"/>
    <property type="molecule type" value="Genomic_DNA"/>
</dbReference>
<dbReference type="Proteomes" id="UP000807504">
    <property type="component" value="Unassembled WGS sequence"/>
</dbReference>
<dbReference type="PROSITE" id="PS50102">
    <property type="entry name" value="RRM"/>
    <property type="match status" value="1"/>
</dbReference>
<reference evidence="4" key="1">
    <citation type="journal article" date="2020" name="bioRxiv">
        <title>Chromosome-level reference genome of the European wasp spider Argiope bruennichi: a resource for studies on range expansion and evolutionary adaptation.</title>
        <authorList>
            <person name="Sheffer M.M."/>
            <person name="Hoppe A."/>
            <person name="Krehenwinkel H."/>
            <person name="Uhl G."/>
            <person name="Kuss A.W."/>
            <person name="Jensen L."/>
            <person name="Jensen C."/>
            <person name="Gillespie R.G."/>
            <person name="Hoff K.J."/>
            <person name="Prost S."/>
        </authorList>
    </citation>
    <scope>NUCLEOTIDE SEQUENCE</scope>
</reference>
<dbReference type="GO" id="GO:0003723">
    <property type="term" value="F:RNA binding"/>
    <property type="evidence" value="ECO:0007669"/>
    <property type="project" value="UniProtKB-UniRule"/>
</dbReference>
<dbReference type="Gene3D" id="3.30.70.330">
    <property type="match status" value="1"/>
</dbReference>
<organism evidence="4 5">
    <name type="scientific">Argiope bruennichi</name>
    <name type="common">Wasp spider</name>
    <name type="synonym">Aranea bruennichi</name>
    <dbReference type="NCBI Taxonomy" id="94029"/>
    <lineage>
        <taxon>Eukaryota</taxon>
        <taxon>Metazoa</taxon>
        <taxon>Ecdysozoa</taxon>
        <taxon>Arthropoda</taxon>
        <taxon>Chelicerata</taxon>
        <taxon>Arachnida</taxon>
        <taxon>Araneae</taxon>
        <taxon>Araneomorphae</taxon>
        <taxon>Entelegynae</taxon>
        <taxon>Araneoidea</taxon>
        <taxon>Araneidae</taxon>
        <taxon>Argiope</taxon>
    </lineage>
</organism>
<keyword evidence="1 2" id="KW-0694">RNA-binding</keyword>
<evidence type="ECO:0000313" key="4">
    <source>
        <dbReference type="EMBL" id="KAF8796376.1"/>
    </source>
</evidence>
<evidence type="ECO:0000313" key="5">
    <source>
        <dbReference type="Proteomes" id="UP000807504"/>
    </source>
</evidence>
<name>A0A8T0G0C4_ARGBR</name>
<accession>A0A8T0G0C4</accession>
<dbReference type="AlphaFoldDB" id="A0A8T0G0C4"/>
<dbReference type="Pfam" id="PF00076">
    <property type="entry name" value="RRM_1"/>
    <property type="match status" value="1"/>
</dbReference>
<feature type="domain" description="RRM" evidence="3">
    <location>
        <begin position="5"/>
        <end position="78"/>
    </location>
</feature>